<dbReference type="InterPro" id="IPR052024">
    <property type="entry name" value="Methanogen_methyltrans"/>
</dbReference>
<dbReference type="GO" id="GO:0006779">
    <property type="term" value="P:porphyrin-containing compound biosynthetic process"/>
    <property type="evidence" value="ECO:0007669"/>
    <property type="project" value="InterPro"/>
</dbReference>
<name>A0A926DLT5_9FIRM</name>
<dbReference type="PANTHER" id="PTHR47099:SF1">
    <property type="entry name" value="METHYLCOBAMIDE:COM METHYLTRANSFERASE MTBA"/>
    <property type="match status" value="1"/>
</dbReference>
<dbReference type="InterPro" id="IPR000257">
    <property type="entry name" value="Uroporphyrinogen_deCOase"/>
</dbReference>
<accession>A0A926DLT5</accession>
<gene>
    <name evidence="2" type="ORF">H8698_10115</name>
</gene>
<reference evidence="2" key="1">
    <citation type="submission" date="2020-08" db="EMBL/GenBank/DDBJ databases">
        <title>Genome public.</title>
        <authorList>
            <person name="Liu C."/>
            <person name="Sun Q."/>
        </authorList>
    </citation>
    <scope>NUCLEOTIDE SEQUENCE</scope>
    <source>
        <strain evidence="2">H8</strain>
    </source>
</reference>
<proteinExistence type="predicted"/>
<dbReference type="Proteomes" id="UP000611762">
    <property type="component" value="Unassembled WGS sequence"/>
</dbReference>
<evidence type="ECO:0000313" key="3">
    <source>
        <dbReference type="Proteomes" id="UP000611762"/>
    </source>
</evidence>
<dbReference type="GO" id="GO:0004853">
    <property type="term" value="F:uroporphyrinogen decarboxylase activity"/>
    <property type="evidence" value="ECO:0007669"/>
    <property type="project" value="InterPro"/>
</dbReference>
<dbReference type="SUPFAM" id="SSF51726">
    <property type="entry name" value="UROD/MetE-like"/>
    <property type="match status" value="1"/>
</dbReference>
<dbReference type="AlphaFoldDB" id="A0A926DLT5"/>
<organism evidence="2 3">
    <name type="scientific">Congzhengia minquanensis</name>
    <dbReference type="NCBI Taxonomy" id="2763657"/>
    <lineage>
        <taxon>Bacteria</taxon>
        <taxon>Bacillati</taxon>
        <taxon>Bacillota</taxon>
        <taxon>Clostridia</taxon>
        <taxon>Eubacteriales</taxon>
        <taxon>Oscillospiraceae</taxon>
        <taxon>Congzhengia</taxon>
    </lineage>
</organism>
<protein>
    <submittedName>
        <fullName evidence="2">Uroporphyrinogen decarboxylase family protein</fullName>
    </submittedName>
</protein>
<dbReference type="InterPro" id="IPR038071">
    <property type="entry name" value="UROD/MetE-like_sf"/>
</dbReference>
<evidence type="ECO:0000259" key="1">
    <source>
        <dbReference type="Pfam" id="PF01208"/>
    </source>
</evidence>
<dbReference type="CDD" id="cd03465">
    <property type="entry name" value="URO-D_like"/>
    <property type="match status" value="1"/>
</dbReference>
<dbReference type="EMBL" id="JACRSU010000003">
    <property type="protein sequence ID" value="MBC8541330.1"/>
    <property type="molecule type" value="Genomic_DNA"/>
</dbReference>
<keyword evidence="3" id="KW-1185">Reference proteome</keyword>
<dbReference type="PANTHER" id="PTHR47099">
    <property type="entry name" value="METHYLCOBAMIDE:COM METHYLTRANSFERASE MTBA"/>
    <property type="match status" value="1"/>
</dbReference>
<feature type="domain" description="Uroporphyrinogen decarboxylase (URO-D)" evidence="1">
    <location>
        <begin position="14"/>
        <end position="311"/>
    </location>
</feature>
<dbReference type="Pfam" id="PF01208">
    <property type="entry name" value="URO-D"/>
    <property type="match status" value="1"/>
</dbReference>
<comment type="caution">
    <text evidence="2">The sequence shown here is derived from an EMBL/GenBank/DDBJ whole genome shotgun (WGS) entry which is preliminary data.</text>
</comment>
<evidence type="ECO:0000313" key="2">
    <source>
        <dbReference type="EMBL" id="MBC8541330.1"/>
    </source>
</evidence>
<dbReference type="Gene3D" id="3.20.20.210">
    <property type="match status" value="1"/>
</dbReference>
<sequence>MPILSFPCVQLLDVSVKELISDSDLQAKGMKAVADRCDSAAAVSMMDLSVEAEAFGAQVRFSDDEVPTVIGKLLETPEDAQKLAVPEMGAGRTALYAEAIKKACELICDRPVLAGVIGPFSLSGRLMDMTEIMVNCYVEPEMVHTTLQKATDFIIKYINSFRDAGAHGVVIAEPAAGLLSPDLNAEFSIPYIKQIIEAVKSENFAVVYHNCGNTIPLIDDILTVNADIYHFGNAVDLEEIAPHIPTDVIFMGNVDPAGEFRNGTVASIKQNTKEIMQKCCKYKNFVISSGCDIPPMSSWENIDAFFEATAEFYR</sequence>